<dbReference type="InterPro" id="IPR052568">
    <property type="entry name" value="PKS-FAS_Synthase"/>
</dbReference>
<keyword evidence="2" id="KW-0808">Transferase</keyword>
<evidence type="ECO:0000256" key="3">
    <source>
        <dbReference type="SAM" id="MobiDB-lite"/>
    </source>
</evidence>
<reference evidence="6" key="1">
    <citation type="journal article" date="2024" name="Toxins">
        <title>Genome Sequence Analysis of Native Xenorhabdus Strains Isolated from Entomopathogenic Nematodes in Argentina.</title>
        <authorList>
            <person name="Palma L."/>
            <person name="Frizzo L."/>
            <person name="Kaiser S."/>
            <person name="Berry C."/>
            <person name="Caballero P."/>
            <person name="Bode H.B."/>
            <person name="Del Valle E.E."/>
        </authorList>
    </citation>
    <scope>NUCLEOTIDE SEQUENCE [LARGE SCALE GENOMIC DNA]</scope>
    <source>
        <strain evidence="6">Reich</strain>
    </source>
</reference>
<dbReference type="InterPro" id="IPR016039">
    <property type="entry name" value="Thiolase-like"/>
</dbReference>
<dbReference type="SUPFAM" id="SSF54637">
    <property type="entry name" value="Thioesterase/thiol ester dehydrase-isomerase"/>
    <property type="match status" value="2"/>
</dbReference>
<feature type="domain" description="Ketosynthase family 3 (KS3)" evidence="4">
    <location>
        <begin position="1"/>
        <end position="461"/>
    </location>
</feature>
<dbReference type="SMART" id="SM00825">
    <property type="entry name" value="PKS_KS"/>
    <property type="match status" value="1"/>
</dbReference>
<gene>
    <name evidence="5" type="ORF">FE394_10045</name>
</gene>
<dbReference type="PANTHER" id="PTHR43074">
    <property type="entry name" value="OMEGA-3 POLYUNSATURATED FATTY ACID SYNTHASE PFAB-RELATED"/>
    <property type="match status" value="1"/>
</dbReference>
<dbReference type="Pfam" id="PF07977">
    <property type="entry name" value="FabA"/>
    <property type="match status" value="1"/>
</dbReference>
<dbReference type="RefSeq" id="WP_319926257.1">
    <property type="nucleotide sequence ID" value="NZ_VCDP01000034.1"/>
</dbReference>
<feature type="domain" description="Ketosynthase family 3 (KS3)" evidence="4">
    <location>
        <begin position="481"/>
        <end position="928"/>
    </location>
</feature>
<dbReference type="Pfam" id="PF00109">
    <property type="entry name" value="ketoacyl-synt"/>
    <property type="match status" value="2"/>
</dbReference>
<dbReference type="CDD" id="cd00833">
    <property type="entry name" value="PKS"/>
    <property type="match status" value="2"/>
</dbReference>
<name>A0ABU4SLJ6_9GAMM</name>
<evidence type="ECO:0000313" key="5">
    <source>
        <dbReference type="EMBL" id="MDX7999535.1"/>
    </source>
</evidence>
<accession>A0ABU4SLJ6</accession>
<dbReference type="Gene3D" id="3.40.47.10">
    <property type="match status" value="2"/>
</dbReference>
<dbReference type="InterPro" id="IPR014031">
    <property type="entry name" value="Ketoacyl_synth_C"/>
</dbReference>
<feature type="region of interest" description="Disordered" evidence="3">
    <location>
        <begin position="1472"/>
        <end position="1491"/>
    </location>
</feature>
<evidence type="ECO:0000256" key="1">
    <source>
        <dbReference type="ARBA" id="ARBA00023239"/>
    </source>
</evidence>
<comment type="similarity">
    <text evidence="2">Belongs to the thiolase-like superfamily. Beta-ketoacyl-ACP synthases family.</text>
</comment>
<sequence>MEHIAIVGVGCLFPGADTPEKYWDNLLKAKDSSTPLSALELGVDPACYYSPVAGTPDTINYVNNGHVRDFHFDGKGYNLPEEELNTLDNLFKWTIYAAEQALNDSGYRQHKNVLQKTGLILGNIGMPTHSTKQMMSPFYHKILQPYIQKLIGRPDFQFDQFWPQANHSEQNLMTGGHNATIAALALGLSGPRYCLDAACASALYAIKSGADYLLSHKADMMLVGSICHVDHIYIDHGFNILQVFPDKGDSIPFDKSSKGVKAGEGVGMVAIKRYSDAVRDNDKIYGVVESIGLSNDAGTKHLLVPDQKGQLIALERAYQHSQRDIDYVECHATGTNIGDQTELSTIETFFGEPASDEHALDEQVLGGNGKIPLIGANKANNGHMLTASGMGSLLKVLLAMKHSLIPATPRVNQLVSTPQGKLNIDHIVREAKPWPVSHRAKRAGINAFGFGGVNGHMVISEDSHELRAAYTQVKPENPQKADRLAIVGIGVHMAKTEDSKTLDHAFQQGTQHFYPLPKTRWIGMEKRPDVLAMRGVSQPPLGSYIESFEFDCKQFKLPPNVIGAHLSCHLFLLPIAEQAFLDAGYALDGKKRNIAVIVAGGIDYSSLRYQVRNEISWQLRQSLLSHGIHLSEEDTLALQEIVKDSLFPKPYPEGITGGIGNIVASRVAAHLKLNGPAFTLYGEETSPFKALELAQFMLTRQHVDAVMIASSSFSGSLENVLWDHQSYQGNQRVGDGGGVIVLKREQDAISDDTPTYAVLDGMGISYLPDSSLDGRMNEGAVIEEAIVSAAQSGLAAAGCTADQVGYIELYAGGKSGEIATELAALSRVYGSSGGQPTATIGTLKANYGHLSAAAGLLGIIKSALQLAQRYLPVLPDYPQRQELARHAGGKFHLPAHTEAWPALPKAPRRAVVSHLGIDRSYNHVILSEPQHGKRARSTYRQESTQAGLNIRTYTAREKTVEEFILNEQTLARFASLSEAELSKVELPAEGTQAGTETPGNMSSSAEVNHFIRNATTHLHYLQLEQTYYRLINQQLIKQPLAHIPVTPEKAVKTSPVVFDEQQLLELTDGSVEKILGADYAEVDSYPIRTRMPSPPFMFVSRITALSAVKDKLEPCYIEWEYDIPEDAWYAVDGKVASFVALESSHAMIVAFTVIGCDMIFKGQLCYRAVDCSTTIYSEMPKTGEVLRGRVNITSINRVGGLVLATYEYLCYVGDRLVFRLTATSGFFSRKDMEKAGNFDTRPYFAKARKGLSAEAATPLSHDDLIHNDLIHREWLHCERTTFTEQDITHVMNGDLAACFGSDYGRLSGKHLCTPDTRMLSRILSPDTAGGVFGLGQIVGELDINPAHWAFKAHFKNDPIMPGTLLVEGAEQLMKFYLFYLGLHSRPDWEAQTLTNHTTSARFRGGVKCEQDVLQFRLTCKSIDTTYSGDKYSGDKHSGDKLASITLFFIAETLYRGSVIGVSDNMGVRYIRRQPQPRMGGDAAEQKQEASI</sequence>
<dbReference type="InterPro" id="IPR013114">
    <property type="entry name" value="FabA_FabZ"/>
</dbReference>
<dbReference type="SUPFAM" id="SSF53901">
    <property type="entry name" value="Thiolase-like"/>
    <property type="match status" value="3"/>
</dbReference>
<comment type="caution">
    <text evidence="5">The sequence shown here is derived from an EMBL/GenBank/DDBJ whole genome shotgun (WGS) entry which is preliminary data.</text>
</comment>
<evidence type="ECO:0000313" key="6">
    <source>
        <dbReference type="Proteomes" id="UP001271640"/>
    </source>
</evidence>
<dbReference type="Pfam" id="PF02801">
    <property type="entry name" value="Ketoacyl-synt_C"/>
    <property type="match status" value="2"/>
</dbReference>
<keyword evidence="6" id="KW-1185">Reference proteome</keyword>
<dbReference type="PANTHER" id="PTHR43074:SF1">
    <property type="entry name" value="BETA-KETOACYL SYNTHASE FAMILY PROTEIN-RELATED"/>
    <property type="match status" value="1"/>
</dbReference>
<organism evidence="5 6">
    <name type="scientific">Xenorhabdus littoralis</name>
    <dbReference type="NCBI Taxonomy" id="2582835"/>
    <lineage>
        <taxon>Bacteria</taxon>
        <taxon>Pseudomonadati</taxon>
        <taxon>Pseudomonadota</taxon>
        <taxon>Gammaproteobacteria</taxon>
        <taxon>Enterobacterales</taxon>
        <taxon>Morganellaceae</taxon>
        <taxon>Xenorhabdus</taxon>
    </lineage>
</organism>
<dbReference type="Proteomes" id="UP001271640">
    <property type="component" value="Unassembled WGS sequence"/>
</dbReference>
<evidence type="ECO:0000256" key="2">
    <source>
        <dbReference type="RuleBase" id="RU003694"/>
    </source>
</evidence>
<dbReference type="InterPro" id="IPR029069">
    <property type="entry name" value="HotDog_dom_sf"/>
</dbReference>
<dbReference type="InterPro" id="IPR020841">
    <property type="entry name" value="PKS_Beta-ketoAc_synthase_dom"/>
</dbReference>
<dbReference type="Gene3D" id="3.10.129.10">
    <property type="entry name" value="Hotdog Thioesterase"/>
    <property type="match status" value="2"/>
</dbReference>
<proteinExistence type="inferred from homology"/>
<protein>
    <submittedName>
        <fullName evidence="5">Beta-ketoacyl synthase</fullName>
    </submittedName>
</protein>
<dbReference type="PROSITE" id="PS52004">
    <property type="entry name" value="KS3_2"/>
    <property type="match status" value="2"/>
</dbReference>
<dbReference type="InterPro" id="IPR014030">
    <property type="entry name" value="Ketoacyl_synth_N"/>
</dbReference>
<dbReference type="EMBL" id="VCDP01000034">
    <property type="protein sequence ID" value="MDX7999535.1"/>
    <property type="molecule type" value="Genomic_DNA"/>
</dbReference>
<evidence type="ECO:0000259" key="4">
    <source>
        <dbReference type="PROSITE" id="PS52004"/>
    </source>
</evidence>
<keyword evidence="1" id="KW-0456">Lyase</keyword>